<sequence>MSRIQADAGVDYRVDPDGVLGMLTGLDTLGGDFESAHREIVSAAAEGPAALTVDGRTAVANAWRTFMEDRRIVPGAVMYSISASAKAVGDATVVIVTGDEQMAQALVDASFGVDVML</sequence>
<organism evidence="1 2">
    <name type="scientific">Microbacterium galbinum</name>
    <dbReference type="NCBI Taxonomy" id="2851646"/>
    <lineage>
        <taxon>Bacteria</taxon>
        <taxon>Bacillati</taxon>
        <taxon>Actinomycetota</taxon>
        <taxon>Actinomycetes</taxon>
        <taxon>Micrococcales</taxon>
        <taxon>Microbacteriaceae</taxon>
        <taxon>Microbacterium</taxon>
    </lineage>
</organism>
<dbReference type="RefSeq" id="WP_247957537.1">
    <property type="nucleotide sequence ID" value="NZ_CP078077.1"/>
</dbReference>
<evidence type="ECO:0000313" key="2">
    <source>
        <dbReference type="Proteomes" id="UP000831963"/>
    </source>
</evidence>
<reference evidence="1 2" key="1">
    <citation type="submission" date="2021-06" db="EMBL/GenBank/DDBJ databases">
        <title>Genome-based taxonomic framework of Microbacterium strains isolated from marine environment, the description of four new species and reclassification of four preexisting species.</title>
        <authorList>
            <person name="Lee S.D."/>
            <person name="Kim S.-M."/>
            <person name="Byeon Y.-S."/>
            <person name="Yang H.L."/>
            <person name="Kim I.S."/>
        </authorList>
    </citation>
    <scope>NUCLEOTIDE SEQUENCE [LARGE SCALE GENOMIC DNA]</scope>
    <source>
        <strain evidence="1 2">SSW1-36</strain>
    </source>
</reference>
<accession>A0ABY4IS79</accession>
<dbReference type="Pfam" id="PF20117">
    <property type="entry name" value="DUF6507"/>
    <property type="match status" value="1"/>
</dbReference>
<gene>
    <name evidence="1" type="ORF">KV396_08495</name>
</gene>
<keyword evidence="2" id="KW-1185">Reference proteome</keyword>
<name>A0ABY4IS79_9MICO</name>
<proteinExistence type="predicted"/>
<protein>
    <submittedName>
        <fullName evidence="1">Uncharacterized protein</fullName>
    </submittedName>
</protein>
<dbReference type="InterPro" id="IPR045436">
    <property type="entry name" value="DUF6507"/>
</dbReference>
<evidence type="ECO:0000313" key="1">
    <source>
        <dbReference type="EMBL" id="UPL14510.1"/>
    </source>
</evidence>
<dbReference type="Proteomes" id="UP000831963">
    <property type="component" value="Chromosome"/>
</dbReference>
<dbReference type="EMBL" id="CP078077">
    <property type="protein sequence ID" value="UPL14510.1"/>
    <property type="molecule type" value="Genomic_DNA"/>
</dbReference>